<proteinExistence type="predicted"/>
<sequence length="201" mass="22173">MATKRHPNKQQVKKKAAVEPVVDRIKPTSTTVVEVEDRPEIVEPKQSEPVVIESTTRSLLRLWLMRRPVVGSLMVVGAGILVLWGPLALMQFAFLPGNTIWAGLLVGGMLCVLGSLQFFFPAYALVTGSLAIICALVSLMAAAGGFGLGMLLGIIGGAHGVAWRNTTLTMEEYNRQREEHARRPHPKKWWRWPFRPAASHT</sequence>
<keyword evidence="1" id="KW-0812">Transmembrane</keyword>
<feature type="transmembrane region" description="Helical" evidence="1">
    <location>
        <begin position="130"/>
        <end position="155"/>
    </location>
</feature>
<gene>
    <name evidence="2" type="ORF">KDH_51760</name>
</gene>
<organism evidence="2 3">
    <name type="scientific">Dictyobacter halimunensis</name>
    <dbReference type="NCBI Taxonomy" id="3026934"/>
    <lineage>
        <taxon>Bacteria</taxon>
        <taxon>Bacillati</taxon>
        <taxon>Chloroflexota</taxon>
        <taxon>Ktedonobacteria</taxon>
        <taxon>Ktedonobacterales</taxon>
        <taxon>Dictyobacteraceae</taxon>
        <taxon>Dictyobacter</taxon>
    </lineage>
</organism>
<reference evidence="2 3" key="1">
    <citation type="submission" date="2023-02" db="EMBL/GenBank/DDBJ databases">
        <title>Dictyobacter halimunensis sp. nov., a new member of the class Ktedonobacteria from forest soil in a geothermal area.</title>
        <authorList>
            <person name="Rachmania M.K."/>
            <person name="Ningsih F."/>
            <person name="Sakai Y."/>
            <person name="Yabe S."/>
            <person name="Yokota A."/>
            <person name="Sjamsuridzal W."/>
        </authorList>
    </citation>
    <scope>NUCLEOTIDE SEQUENCE [LARGE SCALE GENOMIC DNA]</scope>
    <source>
        <strain evidence="2 3">S3.2.2.5</strain>
    </source>
</reference>
<keyword evidence="3" id="KW-1185">Reference proteome</keyword>
<keyword evidence="1" id="KW-1133">Transmembrane helix</keyword>
<keyword evidence="1" id="KW-0472">Membrane</keyword>
<dbReference type="Proteomes" id="UP001344906">
    <property type="component" value="Unassembled WGS sequence"/>
</dbReference>
<protein>
    <recommendedName>
        <fullName evidence="4">ABC transporter permease</fullName>
    </recommendedName>
</protein>
<accession>A0ABQ6FX03</accession>
<evidence type="ECO:0008006" key="4">
    <source>
        <dbReference type="Google" id="ProtNLM"/>
    </source>
</evidence>
<evidence type="ECO:0000256" key="1">
    <source>
        <dbReference type="SAM" id="Phobius"/>
    </source>
</evidence>
<name>A0ABQ6FX03_9CHLR</name>
<dbReference type="RefSeq" id="WP_338254517.1">
    <property type="nucleotide sequence ID" value="NZ_BSRI01000002.1"/>
</dbReference>
<evidence type="ECO:0000313" key="3">
    <source>
        <dbReference type="Proteomes" id="UP001344906"/>
    </source>
</evidence>
<feature type="transmembrane region" description="Helical" evidence="1">
    <location>
        <begin position="69"/>
        <end position="94"/>
    </location>
</feature>
<evidence type="ECO:0000313" key="2">
    <source>
        <dbReference type="EMBL" id="GLV58343.1"/>
    </source>
</evidence>
<comment type="caution">
    <text evidence="2">The sequence shown here is derived from an EMBL/GenBank/DDBJ whole genome shotgun (WGS) entry which is preliminary data.</text>
</comment>
<dbReference type="Pfam" id="PF19609">
    <property type="entry name" value="DUF6114"/>
    <property type="match status" value="1"/>
</dbReference>
<dbReference type="EMBL" id="BSRI01000002">
    <property type="protein sequence ID" value="GLV58343.1"/>
    <property type="molecule type" value="Genomic_DNA"/>
</dbReference>
<dbReference type="InterPro" id="IPR046096">
    <property type="entry name" value="DUF6114"/>
</dbReference>
<feature type="transmembrane region" description="Helical" evidence="1">
    <location>
        <begin position="100"/>
        <end position="123"/>
    </location>
</feature>